<organism evidence="1 2">
    <name type="scientific">Pistacia atlantica</name>
    <dbReference type="NCBI Taxonomy" id="434234"/>
    <lineage>
        <taxon>Eukaryota</taxon>
        <taxon>Viridiplantae</taxon>
        <taxon>Streptophyta</taxon>
        <taxon>Embryophyta</taxon>
        <taxon>Tracheophyta</taxon>
        <taxon>Spermatophyta</taxon>
        <taxon>Magnoliopsida</taxon>
        <taxon>eudicotyledons</taxon>
        <taxon>Gunneridae</taxon>
        <taxon>Pentapetalae</taxon>
        <taxon>rosids</taxon>
        <taxon>malvids</taxon>
        <taxon>Sapindales</taxon>
        <taxon>Anacardiaceae</taxon>
        <taxon>Pistacia</taxon>
    </lineage>
</organism>
<keyword evidence="2" id="KW-1185">Reference proteome</keyword>
<dbReference type="EMBL" id="CM047901">
    <property type="protein sequence ID" value="KAJ0096835.1"/>
    <property type="molecule type" value="Genomic_DNA"/>
</dbReference>
<protein>
    <submittedName>
        <fullName evidence="1">Uncharacterized protein</fullName>
    </submittedName>
</protein>
<sequence>MPSNMFSVSEMPQTVSSLFSAYASLAGTMMLLRSMANDFIPHQLRSLVSSLFYYLFPRLSNTLCLVIDQQMGMSPNQVYDAAEIYLRTKISPKTERLIVGKSTRQNHFTVSIDKGEEVSDCFENFQLKWQFICTQPENNSYSSEKRHFELTFNKKHKETVMNRYLPYVLEKADKIKREERVVKLYNRDCPYDDEDGGGCGMWGSINLEHPSTFDTLALEPELKKMIIDDLDRFLRRKEFYNKVGKAWKRGYLLYGPPGTGKSSLIAAMANYLRFDVYDIELTSIYSNSDLRRILLSTTNRSIWVIEDIDCSAEAQDRQNGDGYEDSKLTLSGILNFIDGLWSCCGDERIIVFTTNHKDRLDPALLRPGRMDVHIHLSYCTVNGFKLLVSNYLGIQDSSHPLFGEIEDLIQSTEVTPAQVAEELMRSDDADAALQGLVNFLKRKNEIKNIEVRGEKTNEIELETKQSIADVDHQKSIFWGSKMVDAVVTVFLEKLLNTLSEQSRFVNEFRDQFKRLEKELQLMQCFLKDADRHKRKSKNETLRQIMANLRELIYEAEDILADCQLQSQDDDQVSNSWLNCIYPPNLQFQYGTGKRLREINEKITRIKDDISSLLNIPLFNRMETNDICNGRSDRWSGPVYDHTQVVGLEGDTRKIKDWLIEAEEGILAIGVVGMGGLGKTTIAQMVFNDREMENRFERRMWVSVSQTFTQEQIMRSMLRTLGDASVGDDGGELLRKISLYLSGKRYLLVMDDVWSENTDWWQRIREGLPKGKGSSIIITTRNEKVAQRMGVKEEKVHRPRFLSSDDSWLLFRKIAFAATGGECMYPLLQDVGREIVEKCQGLPLAIKAVGGMMLYKAPTYPEWRRTANNFLDELSENDGSVMASLQLSYDELPSYLKSCFPQFLSLSRGLCHYKRAISPLVDWGGICPCEKCTCKIHDMVRDLVIKAAEEDAFFRSNGMSCRHLGIKSEMQKKQLIGNSKLRALLSTTKSAEVNNIASSIATKFSECCYLRVLDLSRSIFEMPLKGLLNQIGSLQHLTCLSLSNTHPLIQLPPSLEKLNNLQILDVSYCQNLKMLPPYIVSFKKLRVLDVSHCGSLEYVPKGLGKLSNLEVLLGFRPARSNQLEGCRISELRNLTRLRTLGLQFTCGDEIGGDEVNALINLNELQFLSISCFDSHGSDLIAKVDKLYPPQQLDELSLSFYPGKTSPIWLNPASLPMLRYLLVSSGNIESMHESFWGENNTIWKIEALMFESLSDLGLYWVELQEVMPSLRIVNATWCPELHSFPIEDVGFRGGVWMKEEQNMHM</sequence>
<name>A0ACC1BD33_9ROSI</name>
<reference evidence="2" key="1">
    <citation type="journal article" date="2023" name="G3 (Bethesda)">
        <title>Genome assembly and association tests identify interacting loci associated with vigor, precocity, and sex in interspecific pistachio rootstocks.</title>
        <authorList>
            <person name="Palmer W."/>
            <person name="Jacygrad E."/>
            <person name="Sagayaradj S."/>
            <person name="Cavanaugh K."/>
            <person name="Han R."/>
            <person name="Bertier L."/>
            <person name="Beede B."/>
            <person name="Kafkas S."/>
            <person name="Golino D."/>
            <person name="Preece J."/>
            <person name="Michelmore R."/>
        </authorList>
    </citation>
    <scope>NUCLEOTIDE SEQUENCE [LARGE SCALE GENOMIC DNA]</scope>
</reference>
<accession>A0ACC1BD33</accession>
<evidence type="ECO:0000313" key="2">
    <source>
        <dbReference type="Proteomes" id="UP001164250"/>
    </source>
</evidence>
<dbReference type="Proteomes" id="UP001164250">
    <property type="component" value="Chromosome 5"/>
</dbReference>
<proteinExistence type="predicted"/>
<gene>
    <name evidence="1" type="ORF">Patl1_29030</name>
</gene>
<evidence type="ECO:0000313" key="1">
    <source>
        <dbReference type="EMBL" id="KAJ0096835.1"/>
    </source>
</evidence>
<comment type="caution">
    <text evidence="1">The sequence shown here is derived from an EMBL/GenBank/DDBJ whole genome shotgun (WGS) entry which is preliminary data.</text>
</comment>